<evidence type="ECO:0000256" key="4">
    <source>
        <dbReference type="NCBIfam" id="TIGR02751"/>
    </source>
</evidence>
<evidence type="ECO:0000256" key="3">
    <source>
        <dbReference type="ARBA" id="ARBA00023300"/>
    </source>
</evidence>
<evidence type="ECO:0000256" key="1">
    <source>
        <dbReference type="ARBA" id="ARBA00022842"/>
    </source>
</evidence>
<dbReference type="AlphaFoldDB" id="A0A1G1VTR7"/>
<dbReference type="InterPro" id="IPR015813">
    <property type="entry name" value="Pyrv/PenolPyrv_kinase-like_dom"/>
</dbReference>
<dbReference type="SUPFAM" id="SSF51621">
    <property type="entry name" value="Phosphoenolpyruvate/pyruvate domain"/>
    <property type="match status" value="1"/>
</dbReference>
<evidence type="ECO:0000313" key="5">
    <source>
        <dbReference type="EMBL" id="OGY18772.1"/>
    </source>
</evidence>
<dbReference type="GO" id="GO:0015977">
    <property type="term" value="P:carbon fixation"/>
    <property type="evidence" value="ECO:0007669"/>
    <property type="project" value="UniProtKB-KW"/>
</dbReference>
<sequence>MKTPPKVMIAQHPDHAGVPYWKKTAFISTRSEIEECYRSFAELQADEYLWDWEGKFVDEAVIERLYQKYFRFFRKKQLGRDVFLTFRLPHLNTKRDYRIGRALFALKTAQSLAYEIGLNSPPLTEVIIPLVQSPKDLLTIHEAYTQLENLDHTLFKFRLRGMPQVGVIPIFEKVETLFRVRTILQSYLYEYKKRYGKFPDYLRPFSARSDPALNSGMIPATLANKAALTQYREVEEKTGVPVYPIIGPGALPFRGHLTPETLGEFREEYQGVHTLVIQGAFRYDWPLEKVKRTITNMRQIPPGKPATADNSKQLKILCGIFARPYRQTVEQLAAAVNSIASLMPKRRERILHVGLFGYSRGMGKVSLPRAIPFTGALYSLGTPPELIGTGRGLKEAMRLGLLPILEAEYKNLRRDLTKALSYYNDQAVSYLAKENSAWQAVQEDAKIIREYLNGDAYSKHEEHCMLVIKIITALRGKTGTKTLRRYVEKACRLRRSVG</sequence>
<dbReference type="GO" id="GO:0006099">
    <property type="term" value="P:tricarboxylic acid cycle"/>
    <property type="evidence" value="ECO:0007669"/>
    <property type="project" value="InterPro"/>
</dbReference>
<keyword evidence="3" id="KW-0120">Carbon dioxide fixation</keyword>
<keyword evidence="5" id="KW-0670">Pyruvate</keyword>
<reference evidence="5 6" key="1">
    <citation type="journal article" date="2016" name="Nat. Commun.">
        <title>Thousands of microbial genomes shed light on interconnected biogeochemical processes in an aquifer system.</title>
        <authorList>
            <person name="Anantharaman K."/>
            <person name="Brown C.T."/>
            <person name="Hug L.A."/>
            <person name="Sharon I."/>
            <person name="Castelle C.J."/>
            <person name="Probst A.J."/>
            <person name="Thomas B.C."/>
            <person name="Singh A."/>
            <person name="Wilkins M.J."/>
            <person name="Karaoz U."/>
            <person name="Brodie E.L."/>
            <person name="Williams K.H."/>
            <person name="Hubbard S.S."/>
            <person name="Banfield J.F."/>
        </authorList>
    </citation>
    <scope>NUCLEOTIDE SEQUENCE [LARGE SCALE GENOMIC DNA]</scope>
</reference>
<name>A0A1G1VTR7_9BACT</name>
<dbReference type="EC" id="4.1.1.31" evidence="4"/>
<keyword evidence="2" id="KW-0456">Lyase</keyword>
<protein>
    <recommendedName>
        <fullName evidence="4">Phosphoenolpyruvate carboxylase</fullName>
        <ecNumber evidence="4">4.1.1.31</ecNumber>
    </recommendedName>
</protein>
<comment type="caution">
    <text evidence="5">The sequence shown here is derived from an EMBL/GenBank/DDBJ whole genome shotgun (WGS) entry which is preliminary data.</text>
</comment>
<dbReference type="GO" id="GO:0008964">
    <property type="term" value="F:phosphoenolpyruvate carboxylase activity"/>
    <property type="evidence" value="ECO:0007669"/>
    <property type="project" value="UniProtKB-UniRule"/>
</dbReference>
<dbReference type="InterPro" id="IPR007566">
    <property type="entry name" value="PEP_COase_arc-type"/>
</dbReference>
<dbReference type="PIRSF" id="PIRSF006677">
    <property type="entry name" value="UCP006677"/>
    <property type="match status" value="1"/>
</dbReference>
<accession>A0A1G1VTR7</accession>
<gene>
    <name evidence="5" type="ORF">A2786_04735</name>
</gene>
<evidence type="ECO:0000256" key="2">
    <source>
        <dbReference type="ARBA" id="ARBA00023239"/>
    </source>
</evidence>
<dbReference type="Proteomes" id="UP000179233">
    <property type="component" value="Unassembled WGS sequence"/>
</dbReference>
<dbReference type="Pfam" id="PF14010">
    <property type="entry name" value="PEPcase_2"/>
    <property type="match status" value="1"/>
</dbReference>
<dbReference type="EMBL" id="MHCJ01000003">
    <property type="protein sequence ID" value="OGY18772.1"/>
    <property type="molecule type" value="Genomic_DNA"/>
</dbReference>
<organism evidence="5 6">
    <name type="scientific">Candidatus Chisholmbacteria bacterium RIFCSPHIGHO2_01_FULL_52_32</name>
    <dbReference type="NCBI Taxonomy" id="1797591"/>
    <lineage>
        <taxon>Bacteria</taxon>
        <taxon>Candidatus Chisholmiibacteriota</taxon>
    </lineage>
</organism>
<proteinExistence type="predicted"/>
<dbReference type="NCBIfam" id="TIGR02751">
    <property type="entry name" value="PEPCase_arch"/>
    <property type="match status" value="1"/>
</dbReference>
<evidence type="ECO:0000313" key="6">
    <source>
        <dbReference type="Proteomes" id="UP000179233"/>
    </source>
</evidence>
<keyword evidence="1" id="KW-0460">Magnesium</keyword>